<comment type="similarity">
    <text evidence="1">Belongs to the PPC synthetase family.</text>
</comment>
<dbReference type="InterPro" id="IPR007085">
    <property type="entry name" value="DNA/pantothenate-metab_flavo_C"/>
</dbReference>
<evidence type="ECO:0000259" key="4">
    <source>
        <dbReference type="Pfam" id="PF04127"/>
    </source>
</evidence>
<dbReference type="InterPro" id="IPR035929">
    <property type="entry name" value="CoaB-like_sf"/>
</dbReference>
<reference evidence="5 6" key="1">
    <citation type="submission" date="2021-07" db="EMBL/GenBank/DDBJ databases">
        <authorList>
            <consortium name="Genoscope - CEA"/>
            <person name="William W."/>
        </authorList>
    </citation>
    <scope>NUCLEOTIDE SEQUENCE [LARGE SCALE GENOMIC DNA]</scope>
</reference>
<dbReference type="EMBL" id="LS974618">
    <property type="protein sequence ID" value="CAG7891095.1"/>
    <property type="molecule type" value="Genomic_DNA"/>
</dbReference>
<dbReference type="PANTHER" id="PTHR12290">
    <property type="entry name" value="CORNICHON-RELATED"/>
    <property type="match status" value="1"/>
</dbReference>
<dbReference type="Gene3D" id="3.40.50.10300">
    <property type="entry name" value="CoaB-like"/>
    <property type="match status" value="1"/>
</dbReference>
<dbReference type="Gramene" id="A02p00470.2_BraZ1">
    <property type="protein sequence ID" value="A02p00470.2_BraZ1.CDS"/>
    <property type="gene ID" value="A02g00470.2_BraZ1"/>
</dbReference>
<feature type="non-terminal residue" evidence="5">
    <location>
        <position position="1"/>
    </location>
</feature>
<keyword evidence="2" id="KW-0173">Coenzyme A biosynthesis</keyword>
<evidence type="ECO:0000313" key="6">
    <source>
        <dbReference type="Proteomes" id="UP000694005"/>
    </source>
</evidence>
<gene>
    <name evidence="5" type="ORF">BRAPAZ1V2_A02P00470.2</name>
</gene>
<dbReference type="Pfam" id="PF04127">
    <property type="entry name" value="DFP"/>
    <property type="match status" value="1"/>
</dbReference>
<name>A0A8D9H1X3_BRACM</name>
<dbReference type="SUPFAM" id="SSF102645">
    <property type="entry name" value="CoaB-like"/>
    <property type="match status" value="1"/>
</dbReference>
<dbReference type="GO" id="GO:0015937">
    <property type="term" value="P:coenzyme A biosynthetic process"/>
    <property type="evidence" value="ECO:0007669"/>
    <property type="project" value="UniProtKB-KW"/>
</dbReference>
<organism evidence="5 6">
    <name type="scientific">Brassica campestris</name>
    <name type="common">Field mustard</name>
    <dbReference type="NCBI Taxonomy" id="3711"/>
    <lineage>
        <taxon>Eukaryota</taxon>
        <taxon>Viridiplantae</taxon>
        <taxon>Streptophyta</taxon>
        <taxon>Embryophyta</taxon>
        <taxon>Tracheophyta</taxon>
        <taxon>Spermatophyta</taxon>
        <taxon>Magnoliopsida</taxon>
        <taxon>eudicotyledons</taxon>
        <taxon>Gunneridae</taxon>
        <taxon>Pentapetalae</taxon>
        <taxon>rosids</taxon>
        <taxon>malvids</taxon>
        <taxon>Brassicales</taxon>
        <taxon>Brassicaceae</taxon>
        <taxon>Brassiceae</taxon>
        <taxon>Brassica</taxon>
    </lineage>
</organism>
<evidence type="ECO:0000256" key="1">
    <source>
        <dbReference type="ARBA" id="ARBA00005703"/>
    </source>
</evidence>
<dbReference type="FunFam" id="3.40.50.10300:FF:000002">
    <property type="entry name" value="Phosphopantothenate--cysteine ligase 2"/>
    <property type="match status" value="1"/>
</dbReference>
<dbReference type="Proteomes" id="UP000694005">
    <property type="component" value="Chromosome A02"/>
</dbReference>
<dbReference type="AlphaFoldDB" id="A0A8D9H1X3"/>
<evidence type="ECO:0000256" key="2">
    <source>
        <dbReference type="ARBA" id="ARBA00022993"/>
    </source>
</evidence>
<protein>
    <recommendedName>
        <fullName evidence="4">DNA/pantothenate metabolism flavoprotein C-terminal domain-containing protein</fullName>
    </recommendedName>
</protein>
<proteinExistence type="inferred from homology"/>
<sequence length="355" mass="40121">ERGTELFPKLLKIDQDRFYLSISAPFLYKICYRIENREMSCIYELGEDEVSSFFESSPPLKNMEEIVQKLNAFIQLNSSAGGRRRRIVCVTSGGTTVPLEQRCVRYIDNFSSGNRGAASTENFVKAGYAVIFLFRRGTCQPYSRSLPDDPFLECFQFPDNTNIQVNASHVEAVKMAVMDQQAAVAESRLLKLPFTTIYEYLQMLQLIATALKDFGPCSMFYLAAAVSDFYVPWKSMTEHKIESGSGPLDIRLAQVPKMLSILRTNWAPKAFCISFKLETDSKILIEKATKALRKYKVHAVVANELSTRKEEVVVVSSSGNVVVRCDSEKPGSIVEDNLIRLIVDRHSTYIKEFST</sequence>
<evidence type="ECO:0000256" key="3">
    <source>
        <dbReference type="ARBA" id="ARBA00060603"/>
    </source>
</evidence>
<accession>A0A8D9H1X3</accession>
<evidence type="ECO:0000313" key="5">
    <source>
        <dbReference type="EMBL" id="CAG7891095.1"/>
    </source>
</evidence>
<dbReference type="GO" id="GO:0004632">
    <property type="term" value="F:phosphopantothenate--cysteine ligase activity"/>
    <property type="evidence" value="ECO:0007669"/>
    <property type="project" value="UniProtKB-ARBA"/>
</dbReference>
<feature type="domain" description="DNA/pantothenate metabolism flavoprotein C-terminal" evidence="4">
    <location>
        <begin position="205"/>
        <end position="310"/>
    </location>
</feature>
<comment type="pathway">
    <text evidence="3">Cofactor biosynthesis; coenzyme A biosynthesis; CoA from (R)-pantothenate: step 2/5.</text>
</comment>